<reference evidence="1 2" key="1">
    <citation type="submission" date="2017-06" db="EMBL/GenBank/DDBJ databases">
        <authorList>
            <person name="Kim H.J."/>
            <person name="Triplett B.A."/>
        </authorList>
    </citation>
    <scope>NUCLEOTIDE SEQUENCE [LARGE SCALE GENOMIC DNA]</scope>
    <source>
        <strain evidence="1 2">DSM 18704</strain>
    </source>
</reference>
<keyword evidence="2" id="KW-1185">Reference proteome</keyword>
<sequence>MQRRMFIGNTLGALAWSAIGASPRLMLANEQPASGQLEPWTPGILEIHHIATNRGNSTFFILPDGTTMLVDAGALYGETPYLSPTRPTGEHRPGEWIGRYVQRRLGVAGLKGIDVFNLTHLHPDHLGAIPPHPTTAFEGYVLTGISDVAAIVPIRRFVDRAWPDFTYPAPADLDYQKNYRDFLKAKQKAGARVERFRVGVRDQFPLDRDAAAYPSFEIRNLAANGEVWTGVDEKTVHRFPDISSLKPVDYPSENCCSSAIRLRYGRFGYYTGGDLPFDTNYGRDPWRDIETPVAKICGPVSVAVANHHGYFNADGAEFVRALHPQVFVIPSWDSAHPTVNTLATMFSKAIYPENRDVFATLVKEENRIANKKTDDLRSRDGHVVVRVDAGGSTFRIHVLSNQDESDRVVASFGPYTA</sequence>
<evidence type="ECO:0000313" key="2">
    <source>
        <dbReference type="Proteomes" id="UP000198356"/>
    </source>
</evidence>
<dbReference type="GO" id="GO:0016787">
    <property type="term" value="F:hydrolase activity"/>
    <property type="evidence" value="ECO:0007669"/>
    <property type="project" value="UniProtKB-KW"/>
</dbReference>
<dbReference type="PANTHER" id="PTHR30619">
    <property type="entry name" value="DNA INTERNALIZATION/COMPETENCE PROTEIN COMEC/REC2"/>
    <property type="match status" value="1"/>
</dbReference>
<dbReference type="Gene3D" id="3.60.15.10">
    <property type="entry name" value="Ribonuclease Z/Hydroxyacylglutathione hydrolase-like"/>
    <property type="match status" value="1"/>
</dbReference>
<gene>
    <name evidence="1" type="ORF">SAMN05421770_10834</name>
</gene>
<dbReference type="PANTHER" id="PTHR30619:SF1">
    <property type="entry name" value="RECOMBINATION PROTEIN 2"/>
    <property type="match status" value="1"/>
</dbReference>
<proteinExistence type="predicted"/>
<evidence type="ECO:0000313" key="1">
    <source>
        <dbReference type="EMBL" id="SNT34871.1"/>
    </source>
</evidence>
<dbReference type="InterPro" id="IPR036866">
    <property type="entry name" value="RibonucZ/Hydroxyglut_hydro"/>
</dbReference>
<dbReference type="InterPro" id="IPR052159">
    <property type="entry name" value="Competence_DNA_uptake"/>
</dbReference>
<dbReference type="Proteomes" id="UP000198356">
    <property type="component" value="Unassembled WGS sequence"/>
</dbReference>
<accession>A0A239LWN5</accession>
<keyword evidence="1" id="KW-0378">Hydrolase</keyword>
<dbReference type="OrthoDB" id="9761531at2"/>
<name>A0A239LWN5_9BACT</name>
<dbReference type="AlphaFoldDB" id="A0A239LWN5"/>
<organism evidence="1 2">
    <name type="scientific">Granulicella rosea</name>
    <dbReference type="NCBI Taxonomy" id="474952"/>
    <lineage>
        <taxon>Bacteria</taxon>
        <taxon>Pseudomonadati</taxon>
        <taxon>Acidobacteriota</taxon>
        <taxon>Terriglobia</taxon>
        <taxon>Terriglobales</taxon>
        <taxon>Acidobacteriaceae</taxon>
        <taxon>Granulicella</taxon>
    </lineage>
</organism>
<dbReference type="SUPFAM" id="SSF56281">
    <property type="entry name" value="Metallo-hydrolase/oxidoreductase"/>
    <property type="match status" value="1"/>
</dbReference>
<dbReference type="RefSeq" id="WP_142988425.1">
    <property type="nucleotide sequence ID" value="NZ_FZOU01000008.1"/>
</dbReference>
<dbReference type="EMBL" id="FZOU01000008">
    <property type="protein sequence ID" value="SNT34871.1"/>
    <property type="molecule type" value="Genomic_DNA"/>
</dbReference>
<protein>
    <submittedName>
        <fullName evidence="1">Metal-dependent hydrolase, beta-lactamase superfamily II</fullName>
    </submittedName>
</protein>